<dbReference type="GO" id="GO:0004061">
    <property type="term" value="F:arylformamidase activity"/>
    <property type="evidence" value="ECO:0007669"/>
    <property type="project" value="InterPro"/>
</dbReference>
<sequence length="209" mass="22671">MTRHDLTHPVTDGMTVYPGDPPVSVGDAATMTDDGYRVSRLELGSHAGTHVDAPAHTEPDGRTLDSYDVDEFALDARLVAVDADAREPIEPDAFPERVDADLLVIHTGWDAHWGTEQYENHPYLTAAAAERVVALDCHLAVDCFSPDPTGRKDEREPEGVPAHHALLGSEKLVFENLTGLGALPESFRFRAYPLRVDGDGAPVRAVAEV</sequence>
<gene>
    <name evidence="2" type="ORF">GCM10009039_18920</name>
</gene>
<dbReference type="AlphaFoldDB" id="A0A830F729"/>
<evidence type="ECO:0000313" key="3">
    <source>
        <dbReference type="Proteomes" id="UP000607197"/>
    </source>
</evidence>
<dbReference type="PANTHER" id="PTHR31118:SF32">
    <property type="entry name" value="KYNURENINE FORMAMIDASE"/>
    <property type="match status" value="1"/>
</dbReference>
<dbReference type="InterPro" id="IPR007325">
    <property type="entry name" value="KFase/CYL"/>
</dbReference>
<proteinExistence type="predicted"/>
<name>A0A830F729_9EURY</name>
<dbReference type="Proteomes" id="UP000607197">
    <property type="component" value="Unassembled WGS sequence"/>
</dbReference>
<dbReference type="Pfam" id="PF04199">
    <property type="entry name" value="Cyclase"/>
    <property type="match status" value="1"/>
</dbReference>
<reference evidence="2" key="1">
    <citation type="journal article" date="2014" name="Int. J. Syst. Evol. Microbiol.">
        <title>Complete genome sequence of Corynebacterium casei LMG S-19264T (=DSM 44701T), isolated from a smear-ripened cheese.</title>
        <authorList>
            <consortium name="US DOE Joint Genome Institute (JGI-PGF)"/>
            <person name="Walter F."/>
            <person name="Albersmeier A."/>
            <person name="Kalinowski J."/>
            <person name="Ruckert C."/>
        </authorList>
    </citation>
    <scope>NUCLEOTIDE SEQUENCE</scope>
    <source>
        <strain evidence="2">JCM 19596</strain>
    </source>
</reference>
<reference evidence="2" key="2">
    <citation type="submission" date="2020-09" db="EMBL/GenBank/DDBJ databases">
        <authorList>
            <person name="Sun Q."/>
            <person name="Ohkuma M."/>
        </authorList>
    </citation>
    <scope>NUCLEOTIDE SEQUENCE</scope>
    <source>
        <strain evidence="2">JCM 19596</strain>
    </source>
</reference>
<dbReference type="GO" id="GO:0019441">
    <property type="term" value="P:L-tryptophan catabolic process to kynurenine"/>
    <property type="evidence" value="ECO:0007669"/>
    <property type="project" value="InterPro"/>
</dbReference>
<dbReference type="OrthoDB" id="9014at2157"/>
<accession>A0A830F729</accession>
<organism evidence="2 3">
    <name type="scientific">Halocalculus aciditolerans</name>
    <dbReference type="NCBI Taxonomy" id="1383812"/>
    <lineage>
        <taxon>Archaea</taxon>
        <taxon>Methanobacteriati</taxon>
        <taxon>Methanobacteriota</taxon>
        <taxon>Stenosarchaea group</taxon>
        <taxon>Halobacteria</taxon>
        <taxon>Halobacteriales</taxon>
        <taxon>Halobacteriaceae</taxon>
        <taxon>Halocalculus</taxon>
    </lineage>
</organism>
<dbReference type="InterPro" id="IPR037175">
    <property type="entry name" value="KFase_sf"/>
</dbReference>
<evidence type="ECO:0000256" key="1">
    <source>
        <dbReference type="SAM" id="MobiDB-lite"/>
    </source>
</evidence>
<dbReference type="PANTHER" id="PTHR31118">
    <property type="entry name" value="CYCLASE-LIKE PROTEIN 2"/>
    <property type="match status" value="1"/>
</dbReference>
<dbReference type="Gene3D" id="3.50.30.50">
    <property type="entry name" value="Putative cyclase"/>
    <property type="match status" value="1"/>
</dbReference>
<keyword evidence="3" id="KW-1185">Reference proteome</keyword>
<dbReference type="EMBL" id="BMPG01000002">
    <property type="protein sequence ID" value="GGL60966.1"/>
    <property type="molecule type" value="Genomic_DNA"/>
</dbReference>
<dbReference type="RefSeq" id="WP_188978283.1">
    <property type="nucleotide sequence ID" value="NZ_BMPG01000002.1"/>
</dbReference>
<comment type="caution">
    <text evidence="2">The sequence shown here is derived from an EMBL/GenBank/DDBJ whole genome shotgun (WGS) entry which is preliminary data.</text>
</comment>
<protein>
    <submittedName>
        <fullName evidence="2">Cyclase</fullName>
    </submittedName>
</protein>
<dbReference type="SUPFAM" id="SSF102198">
    <property type="entry name" value="Putative cyclase"/>
    <property type="match status" value="1"/>
</dbReference>
<feature type="region of interest" description="Disordered" evidence="1">
    <location>
        <begin position="1"/>
        <end position="22"/>
    </location>
</feature>
<evidence type="ECO:0000313" key="2">
    <source>
        <dbReference type="EMBL" id="GGL60966.1"/>
    </source>
</evidence>